<evidence type="ECO:0000313" key="2">
    <source>
        <dbReference type="Proteomes" id="UP000243217"/>
    </source>
</evidence>
<dbReference type="OrthoDB" id="153534at2759"/>
<organism evidence="1 2">
    <name type="scientific">Thraustotheca clavata</name>
    <dbReference type="NCBI Taxonomy" id="74557"/>
    <lineage>
        <taxon>Eukaryota</taxon>
        <taxon>Sar</taxon>
        <taxon>Stramenopiles</taxon>
        <taxon>Oomycota</taxon>
        <taxon>Saprolegniomycetes</taxon>
        <taxon>Saprolegniales</taxon>
        <taxon>Achlyaceae</taxon>
        <taxon>Thraustotheca</taxon>
    </lineage>
</organism>
<keyword evidence="2" id="KW-1185">Reference proteome</keyword>
<evidence type="ECO:0000313" key="1">
    <source>
        <dbReference type="EMBL" id="OQS02386.1"/>
    </source>
</evidence>
<dbReference type="EMBL" id="JNBS01001137">
    <property type="protein sequence ID" value="OQS02386.1"/>
    <property type="molecule type" value="Genomic_DNA"/>
</dbReference>
<sequence>MNRVLDERERKRSVYSIATCSAENEQTLLDELGLTICTLQIEQTNDTSIAGYEWSDLPENNAEQRGKYKLFLEEHLHDALFQNGVQQDFLIDVSEMTGLLNLGHTSNLPFTLKGTTDLVIVNRYTYNIHEIFPGLRFVIELKKKRGSEISNQERLQLLLRLISAHLKSEENCAPVGLLTNLNDYWQFVWFAAEKKIVRLVLTNPAKGLQTMKEIMSGRTMDTEESIEMPITLVERAPKRQRLIKSNKQGNSAAAEMLERYELMADELEPEFLQKQRIEYAFNLVRQTPLFSSMYT</sequence>
<dbReference type="AlphaFoldDB" id="A0A1V9ZWK4"/>
<comment type="caution">
    <text evidence="1">The sequence shown here is derived from an EMBL/GenBank/DDBJ whole genome shotgun (WGS) entry which is preliminary data.</text>
</comment>
<proteinExistence type="predicted"/>
<accession>A0A1V9ZWK4</accession>
<dbReference type="Proteomes" id="UP000243217">
    <property type="component" value="Unassembled WGS sequence"/>
</dbReference>
<reference evidence="1 2" key="1">
    <citation type="journal article" date="2014" name="Genome Biol. Evol.">
        <title>The secreted proteins of Achlya hypogyna and Thraustotheca clavata identify the ancestral oomycete secretome and reveal gene acquisitions by horizontal gene transfer.</title>
        <authorList>
            <person name="Misner I."/>
            <person name="Blouin N."/>
            <person name="Leonard G."/>
            <person name="Richards T.A."/>
            <person name="Lane C.E."/>
        </authorList>
    </citation>
    <scope>NUCLEOTIDE SEQUENCE [LARGE SCALE GENOMIC DNA]</scope>
    <source>
        <strain evidence="1 2">ATCC 34112</strain>
    </source>
</reference>
<name>A0A1V9ZWK4_9STRA</name>
<protein>
    <submittedName>
        <fullName evidence="1">Crinkler (CRN) family protein</fullName>
    </submittedName>
</protein>
<gene>
    <name evidence="1" type="ORF">THRCLA_21430</name>
</gene>